<dbReference type="InterPro" id="IPR004183">
    <property type="entry name" value="Xdiol_dOase_suB"/>
</dbReference>
<keyword evidence="8" id="KW-1185">Reference proteome</keyword>
<dbReference type="CDD" id="cd07363">
    <property type="entry name" value="45_DOPA_Dioxygenase"/>
    <property type="match status" value="1"/>
</dbReference>
<comment type="cofactor">
    <cofactor evidence="1">
        <name>Zn(2+)</name>
        <dbReference type="ChEBI" id="CHEBI:29105"/>
    </cofactor>
</comment>
<evidence type="ECO:0000256" key="5">
    <source>
        <dbReference type="ARBA" id="ARBA00023002"/>
    </source>
</evidence>
<name>A0A1G9SV72_9FIRM</name>
<dbReference type="EMBL" id="FNHB01000004">
    <property type="protein sequence ID" value="SDM39320.1"/>
    <property type="molecule type" value="Genomic_DNA"/>
</dbReference>
<accession>A0A1G9SV72</accession>
<feature type="domain" description="Extradiol ring-cleavage dioxygenase class III enzyme subunit B" evidence="6">
    <location>
        <begin position="31"/>
        <end position="222"/>
    </location>
</feature>
<dbReference type="STRING" id="146817.SAMN04488502_104126"/>
<evidence type="ECO:0000256" key="4">
    <source>
        <dbReference type="ARBA" id="ARBA00022833"/>
    </source>
</evidence>
<keyword evidence="5" id="KW-0560">Oxidoreductase</keyword>
<dbReference type="PANTHER" id="PTHR30096:SF0">
    <property type="entry name" value="4,5-DOPA DIOXYGENASE EXTRADIOL-LIKE PROTEIN"/>
    <property type="match status" value="1"/>
</dbReference>
<dbReference type="GO" id="GO:0016702">
    <property type="term" value="F:oxidoreductase activity, acting on single donors with incorporation of molecular oxygen, incorporation of two atoms of oxygen"/>
    <property type="evidence" value="ECO:0007669"/>
    <property type="project" value="UniProtKB-ARBA"/>
</dbReference>
<comment type="similarity">
    <text evidence="2">Belongs to the DODA-type extradiol aromatic ring-opening dioxygenase family.</text>
</comment>
<dbReference type="GO" id="GO:0008270">
    <property type="term" value="F:zinc ion binding"/>
    <property type="evidence" value="ECO:0007669"/>
    <property type="project" value="InterPro"/>
</dbReference>
<evidence type="ECO:0000313" key="8">
    <source>
        <dbReference type="Proteomes" id="UP000214880"/>
    </source>
</evidence>
<evidence type="ECO:0000259" key="6">
    <source>
        <dbReference type="Pfam" id="PF02900"/>
    </source>
</evidence>
<evidence type="ECO:0000256" key="2">
    <source>
        <dbReference type="ARBA" id="ARBA00007581"/>
    </source>
</evidence>
<dbReference type="Proteomes" id="UP000214880">
    <property type="component" value="Unassembled WGS sequence"/>
</dbReference>
<dbReference type="AlphaFoldDB" id="A0A1G9SV72"/>
<dbReference type="Gene3D" id="3.40.830.10">
    <property type="entry name" value="LigB-like"/>
    <property type="match status" value="1"/>
</dbReference>
<protein>
    <submittedName>
        <fullName evidence="7">Aromatic ring-opening dioxygenase, catalytic subunit, LigB family</fullName>
    </submittedName>
</protein>
<proteinExistence type="inferred from homology"/>
<dbReference type="RefSeq" id="WP_217636877.1">
    <property type="nucleotide sequence ID" value="NZ_FNHB01000004.1"/>
</dbReference>
<dbReference type="SUPFAM" id="SSF53213">
    <property type="entry name" value="LigB-like"/>
    <property type="match status" value="1"/>
</dbReference>
<evidence type="ECO:0000313" key="7">
    <source>
        <dbReference type="EMBL" id="SDM39320.1"/>
    </source>
</evidence>
<reference evidence="7 8" key="1">
    <citation type="submission" date="2016-10" db="EMBL/GenBank/DDBJ databases">
        <authorList>
            <person name="de Groot N.N."/>
        </authorList>
    </citation>
    <scope>NUCLEOTIDE SEQUENCE [LARGE SCALE GENOMIC DNA]</scope>
    <source>
        <strain evidence="7 8">DSM 1736</strain>
    </source>
</reference>
<dbReference type="PIRSF" id="PIRSF006157">
    <property type="entry name" value="Doxgns_DODA"/>
    <property type="match status" value="1"/>
</dbReference>
<keyword evidence="4" id="KW-0862">Zinc</keyword>
<dbReference type="PANTHER" id="PTHR30096">
    <property type="entry name" value="4,5-DOPA DIOXYGENASE EXTRADIOL-LIKE PROTEIN"/>
    <property type="match status" value="1"/>
</dbReference>
<keyword evidence="7" id="KW-0223">Dioxygenase</keyword>
<dbReference type="InterPro" id="IPR014436">
    <property type="entry name" value="Extradiol_dOase_DODA"/>
</dbReference>
<gene>
    <name evidence="7" type="ORF">SAMN04488502_104126</name>
</gene>
<dbReference type="NCBIfam" id="NF007914">
    <property type="entry name" value="PRK10628.1"/>
    <property type="match status" value="1"/>
</dbReference>
<sequence length="262" mass="28783">MKMPALFVGHGSPMNIIENNAYTRSLAELGRKLPRPEAVIVISAHWLTSGTYITAAQSPETIYDFYGFPEELYQAAYACPGSPEAAALVQEAAGRQIKPDARRGIDHAGWAVLKHMYPQGDIPVLEISLDVNKSPQGHYALGQALQSLRHQGILLVGSGNIVHNLARSNFSQLYGYVHPWAEEFDRQIAELLLARDHDRLINYQTIPHAGLAVPTDDHYLPMLYTIALQEENEALAFTCTDMQNASIAMRGFLIGVDGDSAG</sequence>
<organism evidence="7 8">
    <name type="scientific">Dendrosporobacter quercicolus</name>
    <dbReference type="NCBI Taxonomy" id="146817"/>
    <lineage>
        <taxon>Bacteria</taxon>
        <taxon>Bacillati</taxon>
        <taxon>Bacillota</taxon>
        <taxon>Negativicutes</taxon>
        <taxon>Selenomonadales</taxon>
        <taxon>Sporomusaceae</taxon>
        <taxon>Dendrosporobacter</taxon>
    </lineage>
</organism>
<evidence type="ECO:0000256" key="3">
    <source>
        <dbReference type="ARBA" id="ARBA00022723"/>
    </source>
</evidence>
<dbReference type="Pfam" id="PF02900">
    <property type="entry name" value="LigB"/>
    <property type="match status" value="1"/>
</dbReference>
<dbReference type="GO" id="GO:0008198">
    <property type="term" value="F:ferrous iron binding"/>
    <property type="evidence" value="ECO:0007669"/>
    <property type="project" value="InterPro"/>
</dbReference>
<keyword evidence="3" id="KW-0479">Metal-binding</keyword>
<evidence type="ECO:0000256" key="1">
    <source>
        <dbReference type="ARBA" id="ARBA00001947"/>
    </source>
</evidence>